<reference evidence="2" key="1">
    <citation type="journal article" date="2014" name="Front. Microbiol.">
        <title>High frequency of phylogenetically diverse reductive dehalogenase-homologous genes in deep subseafloor sedimentary metagenomes.</title>
        <authorList>
            <person name="Kawai M."/>
            <person name="Futagami T."/>
            <person name="Toyoda A."/>
            <person name="Takaki Y."/>
            <person name="Nishi S."/>
            <person name="Hori S."/>
            <person name="Arai W."/>
            <person name="Tsubouchi T."/>
            <person name="Morono Y."/>
            <person name="Uchiyama I."/>
            <person name="Ito T."/>
            <person name="Fujiyama A."/>
            <person name="Inagaki F."/>
            <person name="Takami H."/>
        </authorList>
    </citation>
    <scope>NUCLEOTIDE SEQUENCE</scope>
    <source>
        <strain evidence="2">Expedition CK06-06</strain>
    </source>
</reference>
<dbReference type="AlphaFoldDB" id="X1EIG9"/>
<keyword evidence="1" id="KW-0812">Transmembrane</keyword>
<protein>
    <submittedName>
        <fullName evidence="2">Uncharacterized protein</fullName>
    </submittedName>
</protein>
<evidence type="ECO:0000256" key="1">
    <source>
        <dbReference type="SAM" id="Phobius"/>
    </source>
</evidence>
<feature type="non-terminal residue" evidence="2">
    <location>
        <position position="1"/>
    </location>
</feature>
<name>X1EIG9_9ZZZZ</name>
<feature type="non-terminal residue" evidence="2">
    <location>
        <position position="263"/>
    </location>
</feature>
<keyword evidence="1" id="KW-1133">Transmembrane helix</keyword>
<feature type="transmembrane region" description="Helical" evidence="1">
    <location>
        <begin position="236"/>
        <end position="256"/>
    </location>
</feature>
<proteinExistence type="predicted"/>
<evidence type="ECO:0000313" key="2">
    <source>
        <dbReference type="EMBL" id="GAH16914.1"/>
    </source>
</evidence>
<keyword evidence="1" id="KW-0472">Membrane</keyword>
<gene>
    <name evidence="2" type="ORF">S01H4_53094</name>
</gene>
<comment type="caution">
    <text evidence="2">The sequence shown here is derived from an EMBL/GenBank/DDBJ whole genome shotgun (WGS) entry which is preliminary data.</text>
</comment>
<organism evidence="2">
    <name type="scientific">marine sediment metagenome</name>
    <dbReference type="NCBI Taxonomy" id="412755"/>
    <lineage>
        <taxon>unclassified sequences</taxon>
        <taxon>metagenomes</taxon>
        <taxon>ecological metagenomes</taxon>
    </lineage>
</organism>
<dbReference type="EMBL" id="BART01030400">
    <property type="protein sequence ID" value="GAH16914.1"/>
    <property type="molecule type" value="Genomic_DNA"/>
</dbReference>
<accession>X1EIG9</accession>
<sequence length="263" mass="30596">REHSEKYDGVIIPLSIATSFPTGTYGFVRALCSKHDHKYAIDPRTPLFQRDWDRKNVRPPHEKMAEIMGGPFKGKGLTSKLEPSDFSKKSTLNQITKNCLDFQMDFKARKEDVRKINKYKEMLGIKKLDNLDNPQFLIPPYFLFETPSDEWYKININCIQQAIEMNLDVPIQPILHFKNWPNSTNWQEILKSLTESNISSCWLYADNYKEHEQDLPSLKRYREAVKDTDSKGMKPFVLFGGYYAILMRYFGLLGFANGIGYGE</sequence>